<feature type="coiled-coil region" evidence="1">
    <location>
        <begin position="330"/>
        <end position="445"/>
    </location>
</feature>
<dbReference type="Proteomes" id="UP000751190">
    <property type="component" value="Unassembled WGS sequence"/>
</dbReference>
<feature type="coiled-coil region" evidence="1">
    <location>
        <begin position="488"/>
        <end position="561"/>
    </location>
</feature>
<sequence length="844" mass="87141">MLLDPAPLAGRSAFQPVGHDFDALDLPSLALDPFPRYDLAADLAPPRDDALLEPRGAQPRPLSPASVEKVASMMRSLAFTATSPHADSEEHQRREWAKVSRALMRDVRSEPLARMRASDARLADRTQSVLAFACGAMLGVEVPDGALAAVGEELGQLRHHLPTPLFPGGYYEEIFEADVAQLSAACASRRHAVTRKMAAERDVWAALAAPVHSAAELDGAAAQADAAGLVAPGVGARAVSALVVRAAVRDTALAGAEAHVAQLRAELAGATKRLGEAEAQLTAAAKTRVALEASVRDAHERARAETDARAKAEADAARAAAGAQEEASRRWAAERELHAVEAARAELQAALTRAEAARAALDGELRDARRLHDAALVEERAARADAERARAHAEARADGEERARARVDEELAGAREAHAEAARLLGEARAALDKEKDARRDAEQRAFREGDLKLRAHERLATLDGELAAKRGRLAVANDAMLRRALELNAAEEALRAALRAREGERSRIADLEARLAAESERARVAMGSQADAVKAADATAVELRRRLYDLQSQLTDATRRREDAAVAQAHAEAQLRAALQLPRAVGANVSAIGAVAHGPGSAAAGAGVPAAASSAAASSGTLVSQLTEQLKAEAAKRQQLERIALGLQADLVAVTAAAARRAGERAVEGGRGGDDDRGGKVGGGRGGDDGADGARQGARRAPNVPAVDAAAAAPRPPPTLAARRVPSGVQLASGAPAGKAGNARPGARAPADAERVDAAAAPFADARALGLTRGAAYASGGGVGALDEDDELWSFAAGAVARSGGALGATRPAAGGAGEAAAGEPPLLPRIGSPFSCAQRSYY</sequence>
<gene>
    <name evidence="3" type="ORF">KFE25_004165</name>
</gene>
<accession>A0A8J5X4G2</accession>
<dbReference type="OrthoDB" id="10646359at2759"/>
<evidence type="ECO:0000256" key="2">
    <source>
        <dbReference type="SAM" id="MobiDB-lite"/>
    </source>
</evidence>
<comment type="caution">
    <text evidence="3">The sequence shown here is derived from an EMBL/GenBank/DDBJ whole genome shotgun (WGS) entry which is preliminary data.</text>
</comment>
<evidence type="ECO:0000313" key="3">
    <source>
        <dbReference type="EMBL" id="KAG8457529.1"/>
    </source>
</evidence>
<dbReference type="AlphaFoldDB" id="A0A8J5X4G2"/>
<evidence type="ECO:0000313" key="4">
    <source>
        <dbReference type="Proteomes" id="UP000751190"/>
    </source>
</evidence>
<name>A0A8J5X4G2_DIALT</name>
<dbReference type="OMA" id="HADSEEH"/>
<feature type="coiled-coil region" evidence="1">
    <location>
        <begin position="253"/>
        <end position="280"/>
    </location>
</feature>
<reference evidence="3" key="1">
    <citation type="submission" date="2021-05" db="EMBL/GenBank/DDBJ databases">
        <title>The genome of the haptophyte Pavlova lutheri (Diacronema luteri, Pavlovales) - a model for lipid biosynthesis in eukaryotic algae.</title>
        <authorList>
            <person name="Hulatt C.J."/>
            <person name="Posewitz M.C."/>
        </authorList>
    </citation>
    <scope>NUCLEOTIDE SEQUENCE</scope>
    <source>
        <strain evidence="3">NIVA-4/92</strain>
    </source>
</reference>
<keyword evidence="1" id="KW-0175">Coiled coil</keyword>
<feature type="compositionally biased region" description="Basic and acidic residues" evidence="2">
    <location>
        <begin position="302"/>
        <end position="316"/>
    </location>
</feature>
<feature type="compositionally biased region" description="Low complexity" evidence="2">
    <location>
        <begin position="694"/>
        <end position="714"/>
    </location>
</feature>
<organism evidence="3 4">
    <name type="scientific">Diacronema lutheri</name>
    <name type="common">Unicellular marine alga</name>
    <name type="synonym">Monochrysis lutheri</name>
    <dbReference type="NCBI Taxonomy" id="2081491"/>
    <lineage>
        <taxon>Eukaryota</taxon>
        <taxon>Haptista</taxon>
        <taxon>Haptophyta</taxon>
        <taxon>Pavlovophyceae</taxon>
        <taxon>Pavlovales</taxon>
        <taxon>Pavlovaceae</taxon>
        <taxon>Diacronema</taxon>
    </lineage>
</organism>
<dbReference type="EMBL" id="JAGTXO010000068">
    <property type="protein sequence ID" value="KAG8457529.1"/>
    <property type="molecule type" value="Genomic_DNA"/>
</dbReference>
<keyword evidence="4" id="KW-1185">Reference proteome</keyword>
<feature type="region of interest" description="Disordered" evidence="2">
    <location>
        <begin position="302"/>
        <end position="323"/>
    </location>
</feature>
<protein>
    <submittedName>
        <fullName evidence="3">Uncharacterized protein</fullName>
    </submittedName>
</protein>
<feature type="region of interest" description="Disordered" evidence="2">
    <location>
        <begin position="662"/>
        <end position="753"/>
    </location>
</feature>
<proteinExistence type="predicted"/>
<evidence type="ECO:0000256" key="1">
    <source>
        <dbReference type="SAM" id="Coils"/>
    </source>
</evidence>
<feature type="compositionally biased region" description="Low complexity" evidence="2">
    <location>
        <begin position="735"/>
        <end position="751"/>
    </location>
</feature>
<feature type="compositionally biased region" description="Basic and acidic residues" evidence="2">
    <location>
        <begin position="662"/>
        <end position="680"/>
    </location>
</feature>